<dbReference type="AlphaFoldDB" id="A0A9D5BKR7"/>
<evidence type="ECO:0000313" key="1">
    <source>
        <dbReference type="EMBL" id="KAI5445492.1"/>
    </source>
</evidence>
<sequence length="102" mass="11604">MGKSIVQWDFINLYTDQNKATNIIKPPDVNKILNEQKTYVEVVNNICDIPLSELPKPYLKGGRIAIVIPEDEYLLGMKNSLRSPNLSWRSVFVVRSWASGVL</sequence>
<protein>
    <submittedName>
        <fullName evidence="1">Uncharacterized protein</fullName>
    </submittedName>
</protein>
<accession>A0A9D5BKR7</accession>
<name>A0A9D5BKR7_PEA</name>
<dbReference type="Gramene" id="Psat01G0364600-T1">
    <property type="protein sequence ID" value="KAI5445492.1"/>
    <property type="gene ID" value="KIW84_013646"/>
</dbReference>
<organism evidence="1 2">
    <name type="scientific">Pisum sativum</name>
    <name type="common">Garden pea</name>
    <name type="synonym">Lathyrus oleraceus</name>
    <dbReference type="NCBI Taxonomy" id="3888"/>
    <lineage>
        <taxon>Eukaryota</taxon>
        <taxon>Viridiplantae</taxon>
        <taxon>Streptophyta</taxon>
        <taxon>Embryophyta</taxon>
        <taxon>Tracheophyta</taxon>
        <taxon>Spermatophyta</taxon>
        <taxon>Magnoliopsida</taxon>
        <taxon>eudicotyledons</taxon>
        <taxon>Gunneridae</taxon>
        <taxon>Pentapetalae</taxon>
        <taxon>rosids</taxon>
        <taxon>fabids</taxon>
        <taxon>Fabales</taxon>
        <taxon>Fabaceae</taxon>
        <taxon>Papilionoideae</taxon>
        <taxon>50 kb inversion clade</taxon>
        <taxon>NPAAA clade</taxon>
        <taxon>Hologalegina</taxon>
        <taxon>IRL clade</taxon>
        <taxon>Fabeae</taxon>
        <taxon>Lathyrus</taxon>
    </lineage>
</organism>
<evidence type="ECO:0000313" key="2">
    <source>
        <dbReference type="Proteomes" id="UP001058974"/>
    </source>
</evidence>
<dbReference type="Proteomes" id="UP001058974">
    <property type="component" value="Chromosome 1"/>
</dbReference>
<comment type="caution">
    <text evidence="1">The sequence shown here is derived from an EMBL/GenBank/DDBJ whole genome shotgun (WGS) entry which is preliminary data.</text>
</comment>
<gene>
    <name evidence="1" type="ORF">KIW84_013646</name>
</gene>
<proteinExistence type="predicted"/>
<reference evidence="1 2" key="1">
    <citation type="journal article" date="2022" name="Nat. Genet.">
        <title>Improved pea reference genome and pan-genome highlight genomic features and evolutionary characteristics.</title>
        <authorList>
            <person name="Yang T."/>
            <person name="Liu R."/>
            <person name="Luo Y."/>
            <person name="Hu S."/>
            <person name="Wang D."/>
            <person name="Wang C."/>
            <person name="Pandey M.K."/>
            <person name="Ge S."/>
            <person name="Xu Q."/>
            <person name="Li N."/>
            <person name="Li G."/>
            <person name="Huang Y."/>
            <person name="Saxena R.K."/>
            <person name="Ji Y."/>
            <person name="Li M."/>
            <person name="Yan X."/>
            <person name="He Y."/>
            <person name="Liu Y."/>
            <person name="Wang X."/>
            <person name="Xiang C."/>
            <person name="Varshney R.K."/>
            <person name="Ding H."/>
            <person name="Gao S."/>
            <person name="Zong X."/>
        </authorList>
    </citation>
    <scope>NUCLEOTIDE SEQUENCE [LARGE SCALE GENOMIC DNA]</scope>
    <source>
        <strain evidence="1 2">cv. Zhongwan 6</strain>
    </source>
</reference>
<keyword evidence="2" id="KW-1185">Reference proteome</keyword>
<dbReference type="EMBL" id="JAMSHJ010000001">
    <property type="protein sequence ID" value="KAI5445492.1"/>
    <property type="molecule type" value="Genomic_DNA"/>
</dbReference>